<dbReference type="NCBIfam" id="NF002018">
    <property type="entry name" value="PRK00823.1-3"/>
    <property type="match status" value="1"/>
</dbReference>
<dbReference type="InterPro" id="IPR001533">
    <property type="entry name" value="Pterin_deHydtase"/>
</dbReference>
<name>A0A538TWS5_UNCEI</name>
<protein>
    <recommendedName>
        <fullName evidence="4">Putative pterin-4-alpha-carbinolamine dehydratase</fullName>
        <shortName evidence="4">PHS</shortName>
        <ecNumber evidence="4">4.2.1.96</ecNumber>
    </recommendedName>
    <alternativeName>
        <fullName evidence="4">4-alpha-hydroxy-tetrahydropterin dehydratase</fullName>
    </alternativeName>
    <alternativeName>
        <fullName evidence="4">Pterin carbinolamine dehydratase</fullName>
        <shortName evidence="4">PCD</shortName>
    </alternativeName>
</protein>
<dbReference type="NCBIfam" id="NF002017">
    <property type="entry name" value="PRK00823.1-2"/>
    <property type="match status" value="1"/>
</dbReference>
<evidence type="ECO:0000256" key="3">
    <source>
        <dbReference type="ARBA" id="ARBA00023239"/>
    </source>
</evidence>
<dbReference type="GO" id="GO:0006729">
    <property type="term" value="P:tetrahydrobiopterin biosynthetic process"/>
    <property type="evidence" value="ECO:0007669"/>
    <property type="project" value="InterPro"/>
</dbReference>
<dbReference type="Gene3D" id="3.30.1360.20">
    <property type="entry name" value="Transcriptional coactivator/pterin dehydratase"/>
    <property type="match status" value="1"/>
</dbReference>
<comment type="similarity">
    <text evidence="2 4">Belongs to the pterin-4-alpha-carbinolamine dehydratase family.</text>
</comment>
<dbReference type="SUPFAM" id="SSF55248">
    <property type="entry name" value="PCD-like"/>
    <property type="match status" value="1"/>
</dbReference>
<evidence type="ECO:0000313" key="6">
    <source>
        <dbReference type="Proteomes" id="UP000316609"/>
    </source>
</evidence>
<evidence type="ECO:0000256" key="4">
    <source>
        <dbReference type="HAMAP-Rule" id="MF_00434"/>
    </source>
</evidence>
<dbReference type="EC" id="4.2.1.96" evidence="4"/>
<dbReference type="PANTHER" id="PTHR12599">
    <property type="entry name" value="PTERIN-4-ALPHA-CARBINOLAMINE DEHYDRATASE"/>
    <property type="match status" value="1"/>
</dbReference>
<dbReference type="Pfam" id="PF01329">
    <property type="entry name" value="Pterin_4a"/>
    <property type="match status" value="1"/>
</dbReference>
<gene>
    <name evidence="5" type="ORF">E6K78_02510</name>
</gene>
<dbReference type="GO" id="GO:0008124">
    <property type="term" value="F:4-alpha-hydroxytetrahydrobiopterin dehydratase activity"/>
    <property type="evidence" value="ECO:0007669"/>
    <property type="project" value="UniProtKB-UniRule"/>
</dbReference>
<dbReference type="AlphaFoldDB" id="A0A538TWS5"/>
<accession>A0A538TWS5</accession>
<dbReference type="Proteomes" id="UP000316609">
    <property type="component" value="Unassembled WGS sequence"/>
</dbReference>
<comment type="catalytic activity">
    <reaction evidence="1 4">
        <text>(4aS,6R)-4a-hydroxy-L-erythro-5,6,7,8-tetrahydrobiopterin = (6R)-L-erythro-6,7-dihydrobiopterin + H2O</text>
        <dbReference type="Rhea" id="RHEA:11920"/>
        <dbReference type="ChEBI" id="CHEBI:15377"/>
        <dbReference type="ChEBI" id="CHEBI:15642"/>
        <dbReference type="ChEBI" id="CHEBI:43120"/>
        <dbReference type="EC" id="4.2.1.96"/>
    </reaction>
</comment>
<keyword evidence="3 4" id="KW-0456">Lyase</keyword>
<organism evidence="5 6">
    <name type="scientific">Eiseniibacteriota bacterium</name>
    <dbReference type="NCBI Taxonomy" id="2212470"/>
    <lineage>
        <taxon>Bacteria</taxon>
        <taxon>Candidatus Eiseniibacteriota</taxon>
    </lineage>
</organism>
<evidence type="ECO:0000256" key="1">
    <source>
        <dbReference type="ARBA" id="ARBA00001554"/>
    </source>
</evidence>
<comment type="caution">
    <text evidence="5">The sequence shown here is derived from an EMBL/GenBank/DDBJ whole genome shotgun (WGS) entry which is preliminary data.</text>
</comment>
<proteinExistence type="inferred from homology"/>
<evidence type="ECO:0000313" key="5">
    <source>
        <dbReference type="EMBL" id="TMQ68077.1"/>
    </source>
</evidence>
<dbReference type="PANTHER" id="PTHR12599:SF0">
    <property type="entry name" value="PTERIN-4-ALPHA-CARBINOLAMINE DEHYDRATASE"/>
    <property type="match status" value="1"/>
</dbReference>
<dbReference type="HAMAP" id="MF_00434">
    <property type="entry name" value="Pterin_4_alpha"/>
    <property type="match status" value="1"/>
</dbReference>
<dbReference type="EMBL" id="VBOY01000017">
    <property type="protein sequence ID" value="TMQ68077.1"/>
    <property type="molecule type" value="Genomic_DNA"/>
</dbReference>
<dbReference type="InterPro" id="IPR036428">
    <property type="entry name" value="PCD_sf"/>
</dbReference>
<sequence>MVDAHRKLNEEEVKLALSRLTRWSVVGGKLHREFQFKDFVEAWGFLSSAALVVQQMDHHPEWSNVYGTVRVDIVTHDVGGISRRDIELAEKLELLASRRA</sequence>
<evidence type="ECO:0000256" key="2">
    <source>
        <dbReference type="ARBA" id="ARBA00006472"/>
    </source>
</evidence>
<reference evidence="5 6" key="1">
    <citation type="journal article" date="2019" name="Nat. Microbiol.">
        <title>Mediterranean grassland soil C-N compound turnover is dependent on rainfall and depth, and is mediated by genomically divergent microorganisms.</title>
        <authorList>
            <person name="Diamond S."/>
            <person name="Andeer P.F."/>
            <person name="Li Z."/>
            <person name="Crits-Christoph A."/>
            <person name="Burstein D."/>
            <person name="Anantharaman K."/>
            <person name="Lane K.R."/>
            <person name="Thomas B.C."/>
            <person name="Pan C."/>
            <person name="Northen T.R."/>
            <person name="Banfield J.F."/>
        </authorList>
    </citation>
    <scope>NUCLEOTIDE SEQUENCE [LARGE SCALE GENOMIC DNA]</scope>
    <source>
        <strain evidence="5">WS_8</strain>
    </source>
</reference>